<reference evidence="5 6" key="1">
    <citation type="journal article" date="2018" name="Genome Biol. Evol.">
        <title>Multiple Roots of Fruiting Body Formation in Amoebozoa.</title>
        <authorList>
            <person name="Hillmann F."/>
            <person name="Forbes G."/>
            <person name="Novohradska S."/>
            <person name="Ferling I."/>
            <person name="Riege K."/>
            <person name="Groth M."/>
            <person name="Westermann M."/>
            <person name="Marz M."/>
            <person name="Spaller T."/>
            <person name="Winckler T."/>
            <person name="Schaap P."/>
            <person name="Glockner G."/>
        </authorList>
    </citation>
    <scope>NUCLEOTIDE SEQUENCE [LARGE SCALE GENOMIC DNA]</scope>
    <source>
        <strain evidence="5 6">Jena</strain>
    </source>
</reference>
<dbReference type="Pfam" id="PF00135">
    <property type="entry name" value="COesterase"/>
    <property type="match status" value="1"/>
</dbReference>
<organism evidence="5 6">
    <name type="scientific">Planoprotostelium fungivorum</name>
    <dbReference type="NCBI Taxonomy" id="1890364"/>
    <lineage>
        <taxon>Eukaryota</taxon>
        <taxon>Amoebozoa</taxon>
        <taxon>Evosea</taxon>
        <taxon>Variosea</taxon>
        <taxon>Cavosteliida</taxon>
        <taxon>Cavosteliaceae</taxon>
        <taxon>Planoprotostelium</taxon>
    </lineage>
</organism>
<dbReference type="GO" id="GO:0016787">
    <property type="term" value="F:hydrolase activity"/>
    <property type="evidence" value="ECO:0007669"/>
    <property type="project" value="UniProtKB-KW"/>
</dbReference>
<dbReference type="PANTHER" id="PTHR45570">
    <property type="entry name" value="CARBOXYLIC ESTER HYDROLASE"/>
    <property type="match status" value="1"/>
</dbReference>
<evidence type="ECO:0000259" key="4">
    <source>
        <dbReference type="Pfam" id="PF00135"/>
    </source>
</evidence>
<dbReference type="STRING" id="1890364.A0A2P6MQC8"/>
<dbReference type="Proteomes" id="UP000241769">
    <property type="component" value="Unassembled WGS sequence"/>
</dbReference>
<gene>
    <name evidence="5" type="ORF">PROFUN_16573</name>
</gene>
<feature type="non-terminal residue" evidence="5">
    <location>
        <position position="651"/>
    </location>
</feature>
<keyword evidence="2 3" id="KW-0378">Hydrolase</keyword>
<dbReference type="PROSITE" id="PS00122">
    <property type="entry name" value="CARBOXYLESTERASE_B_1"/>
    <property type="match status" value="1"/>
</dbReference>
<evidence type="ECO:0000256" key="2">
    <source>
        <dbReference type="ARBA" id="ARBA00022801"/>
    </source>
</evidence>
<dbReference type="EC" id="3.1.1.-" evidence="3"/>
<dbReference type="Gene3D" id="3.40.50.1820">
    <property type="entry name" value="alpha/beta hydrolase"/>
    <property type="match status" value="1"/>
</dbReference>
<dbReference type="OrthoDB" id="3200163at2759"/>
<dbReference type="EMBL" id="MDYQ01000523">
    <property type="protein sequence ID" value="PRP73918.1"/>
    <property type="molecule type" value="Genomic_DNA"/>
</dbReference>
<dbReference type="InParanoid" id="A0A2P6MQC8"/>
<dbReference type="SUPFAM" id="SSF53474">
    <property type="entry name" value="alpha/beta-Hydrolases"/>
    <property type="match status" value="1"/>
</dbReference>
<comment type="similarity">
    <text evidence="1 3">Belongs to the type-B carboxylesterase/lipase family.</text>
</comment>
<evidence type="ECO:0000256" key="1">
    <source>
        <dbReference type="ARBA" id="ARBA00005964"/>
    </source>
</evidence>
<evidence type="ECO:0000313" key="5">
    <source>
        <dbReference type="EMBL" id="PRP73918.1"/>
    </source>
</evidence>
<accession>A0A2P6MQC8</accession>
<dbReference type="InterPro" id="IPR019826">
    <property type="entry name" value="Carboxylesterase_B_AS"/>
</dbReference>
<evidence type="ECO:0000256" key="3">
    <source>
        <dbReference type="RuleBase" id="RU361235"/>
    </source>
</evidence>
<dbReference type="InterPro" id="IPR029058">
    <property type="entry name" value="AB_hydrolase_fold"/>
</dbReference>
<name>A0A2P6MQC8_9EUKA</name>
<evidence type="ECO:0000313" key="6">
    <source>
        <dbReference type="Proteomes" id="UP000241769"/>
    </source>
</evidence>
<feature type="domain" description="Carboxylesterase type B" evidence="4">
    <location>
        <begin position="367"/>
        <end position="650"/>
    </location>
</feature>
<keyword evidence="6" id="KW-1185">Reference proteome</keyword>
<dbReference type="InterPro" id="IPR002018">
    <property type="entry name" value="CarbesteraseB"/>
</dbReference>
<protein>
    <recommendedName>
        <fullName evidence="3">Carboxylic ester hydrolase</fullName>
        <ecNumber evidence="3">3.1.1.-</ecNumber>
    </recommendedName>
</protein>
<sequence>MEGFNFNKLCPPMASVELMKALSQLSETPSEGDYSALMELAQQVHEAEGTKPEEQKGFIPISLPPEVKIIRYVELLDGIEDDKRVLAGEPPQFTMPRYGYLGHFSCMDLEWYAAFCGLTKLCHNGYYDLVEREMLKLPESFDTICRWMHRTPKIVREKKSPFKPGEYLTTPQKGKEYADIIWSPVELLTFLFSPKSSTKVSVRFARSSHVGGLINRLCDLSSRIDPDYQDIRRGSLMVLARLRQYVTPLAEMKKHRNILTRLTKLDSSIESYVSDIVQALEGRVDILHEDLGSSHKGIPQVLWESKFPIRLHEKDTALFPVVSCRSENLFLRTGVARSPGGRRTTRGDNKMKSILFLSLLSLTWGLQTVVETTNGKIKGVEGEDHFAWKGVPFAAPPVGTNRWKAPQPIQSWTDTLNTIEYAPGCPQWCLLPARFCPNITSESCLFLNVFSPKNASGSPVMFYLAGGGFAMGDASSEVYDSARLAAKTGNVVVLANYRLGPLGWLVKGSIRGNFGLMDQHAALTWVQQNIVHFGGDPSKVTIFGESAGGMSIGAHLISRYSKGLFHRAIIQSNPLATSFKTPLVAATWGNTFSALVGCTFGGEKCLRSKTAEEITSASKFVPPFPSHLNLNGSTISLPWDPTVDGDWVPEQ</sequence>
<proteinExistence type="inferred from homology"/>
<dbReference type="AlphaFoldDB" id="A0A2P6MQC8"/>
<comment type="caution">
    <text evidence="5">The sequence shown here is derived from an EMBL/GenBank/DDBJ whole genome shotgun (WGS) entry which is preliminary data.</text>
</comment>